<feature type="transmembrane region" description="Helical" evidence="2">
    <location>
        <begin position="112"/>
        <end position="130"/>
    </location>
</feature>
<keyword evidence="2" id="KW-1133">Transmembrane helix</keyword>
<dbReference type="AlphaFoldDB" id="A0AAV5W7Y0"/>
<proteinExistence type="predicted"/>
<organism evidence="3 4">
    <name type="scientific">Pristionchus fissidentatus</name>
    <dbReference type="NCBI Taxonomy" id="1538716"/>
    <lineage>
        <taxon>Eukaryota</taxon>
        <taxon>Metazoa</taxon>
        <taxon>Ecdysozoa</taxon>
        <taxon>Nematoda</taxon>
        <taxon>Chromadorea</taxon>
        <taxon>Rhabditida</taxon>
        <taxon>Rhabditina</taxon>
        <taxon>Diplogasteromorpha</taxon>
        <taxon>Diplogasteroidea</taxon>
        <taxon>Neodiplogasteridae</taxon>
        <taxon>Pristionchus</taxon>
    </lineage>
</organism>
<feature type="transmembrane region" description="Helical" evidence="2">
    <location>
        <begin position="454"/>
        <end position="473"/>
    </location>
</feature>
<gene>
    <name evidence="3" type="ORF">PFISCL1PPCAC_17271</name>
</gene>
<protein>
    <submittedName>
        <fullName evidence="3">Uncharacterized protein</fullName>
    </submittedName>
</protein>
<evidence type="ECO:0000313" key="4">
    <source>
        <dbReference type="Proteomes" id="UP001432322"/>
    </source>
</evidence>
<dbReference type="EMBL" id="BTSY01000004">
    <property type="protein sequence ID" value="GMT25974.1"/>
    <property type="molecule type" value="Genomic_DNA"/>
</dbReference>
<feature type="transmembrane region" description="Helical" evidence="2">
    <location>
        <begin position="274"/>
        <end position="301"/>
    </location>
</feature>
<keyword evidence="4" id="KW-1185">Reference proteome</keyword>
<evidence type="ECO:0000313" key="3">
    <source>
        <dbReference type="EMBL" id="GMT25974.1"/>
    </source>
</evidence>
<evidence type="ECO:0000256" key="2">
    <source>
        <dbReference type="SAM" id="Phobius"/>
    </source>
</evidence>
<keyword evidence="2" id="KW-0472">Membrane</keyword>
<feature type="transmembrane region" description="Helical" evidence="2">
    <location>
        <begin position="170"/>
        <end position="191"/>
    </location>
</feature>
<feature type="region of interest" description="Disordered" evidence="1">
    <location>
        <begin position="19"/>
        <end position="44"/>
    </location>
</feature>
<name>A0AAV5W7Y0_9BILA</name>
<dbReference type="InterPro" id="IPR036259">
    <property type="entry name" value="MFS_trans_sf"/>
</dbReference>
<reference evidence="3" key="1">
    <citation type="submission" date="2023-10" db="EMBL/GenBank/DDBJ databases">
        <title>Genome assembly of Pristionchus species.</title>
        <authorList>
            <person name="Yoshida K."/>
            <person name="Sommer R.J."/>
        </authorList>
    </citation>
    <scope>NUCLEOTIDE SEQUENCE</scope>
    <source>
        <strain evidence="3">RS5133</strain>
    </source>
</reference>
<dbReference type="Gene3D" id="1.20.1250.20">
    <property type="entry name" value="MFS general substrate transporter like domains"/>
    <property type="match status" value="1"/>
</dbReference>
<feature type="transmembrane region" description="Helical" evidence="2">
    <location>
        <begin position="358"/>
        <end position="382"/>
    </location>
</feature>
<feature type="transmembrane region" description="Helical" evidence="2">
    <location>
        <begin position="70"/>
        <end position="92"/>
    </location>
</feature>
<comment type="caution">
    <text evidence="3">The sequence shown here is derived from an EMBL/GenBank/DDBJ whole genome shotgun (WGS) entry which is preliminary data.</text>
</comment>
<feature type="transmembrane region" description="Helical" evidence="2">
    <location>
        <begin position="388"/>
        <end position="414"/>
    </location>
</feature>
<feature type="compositionally biased region" description="Basic and acidic residues" evidence="1">
    <location>
        <begin position="19"/>
        <end position="37"/>
    </location>
</feature>
<evidence type="ECO:0000256" key="1">
    <source>
        <dbReference type="SAM" id="MobiDB-lite"/>
    </source>
</evidence>
<sequence length="523" mass="56480">MEVHEGAEILARLGILESKEESPSRKKEDSFVDVKFDDDSDSNSNDEVVFDRNALMSSRSRRRGSRRSRAACCIFAESSIFALVIICCALFTTGFTLNSSPNVNNLIGSPSFSTHFLVQTAGMLTGALLGRRLVGMISFTSVITVSLILGLGCTLALLSAKGVPVITVLFMRSVSSMMVQYCSVSLVLAFWRGHRRKLVMLFVCFTLGAMLAPKTASERADSVVKRETAANKSTDFIPDQSLNGPSNKDSAHALWDWSGEATLRGGEEGTIANWLSVVVTTVSLLLFALTYLASCSCGVAVDARVHRLREVEEFTPLSIGFRIRIATLQIILGAAFTLCEWSRVVAGERREALAVEMLVFLVALVAGDTLLSLSGLSVLLFLGTGTALLSLLAILPSITHAGLFSVSALSLIYLPLLIDMRVTPRPLLTVDLLVVYPIVSRLVLPLALLSSLPLGLVVFVLCSIGLAMIVPLTRSLHKAERVLISGVADQPDPKVMSHRPLTKNDYSALLNAIDEESDEESSV</sequence>
<feature type="transmembrane region" description="Helical" evidence="2">
    <location>
        <begin position="137"/>
        <end position="158"/>
    </location>
</feature>
<keyword evidence="2" id="KW-0812">Transmembrane</keyword>
<accession>A0AAV5W7Y0</accession>
<dbReference type="Proteomes" id="UP001432322">
    <property type="component" value="Unassembled WGS sequence"/>
</dbReference>
<feature type="transmembrane region" description="Helical" evidence="2">
    <location>
        <begin position="426"/>
        <end position="448"/>
    </location>
</feature>